<keyword evidence="2" id="KW-1185">Reference proteome</keyword>
<evidence type="ECO:0000313" key="2">
    <source>
        <dbReference type="Proteomes" id="UP000195141"/>
    </source>
</evidence>
<proteinExistence type="predicted"/>
<dbReference type="AlphaFoldDB" id="A0AAQ3W1M4"/>
<accession>A0AAQ3W1M4</accession>
<dbReference type="EMBL" id="CP147247">
    <property type="protein sequence ID" value="WYJ92508.1"/>
    <property type="molecule type" value="Genomic_DNA"/>
</dbReference>
<dbReference type="RefSeq" id="WP_339101834.1">
    <property type="nucleotide sequence ID" value="NZ_CP147247.1"/>
</dbReference>
<sequence length="111" mass="12045">MPNQQNQNNPVSHFSEIFSPQNFSMDNLSPAMKRKISQDTALIVRSTVLHNAVIKGQGIVAHSALTETALLASDVATLSHLNPEAQACFNRILHDFTISASERVTKFGGGI</sequence>
<protein>
    <submittedName>
        <fullName evidence="1">Uncharacterized protein</fullName>
    </submittedName>
</protein>
<gene>
    <name evidence="1" type="ORF">A5888_004297</name>
</gene>
<organism evidence="1 2">
    <name type="scientific">Candidatus Enterococcus clewellii</name>
    <dbReference type="NCBI Taxonomy" id="1834193"/>
    <lineage>
        <taxon>Bacteria</taxon>
        <taxon>Bacillati</taxon>
        <taxon>Bacillota</taxon>
        <taxon>Bacilli</taxon>
        <taxon>Lactobacillales</taxon>
        <taxon>Enterococcaceae</taxon>
        <taxon>Enterococcus</taxon>
    </lineage>
</organism>
<dbReference type="Proteomes" id="UP000195141">
    <property type="component" value="Chromosome"/>
</dbReference>
<reference evidence="1" key="1">
    <citation type="submission" date="2017-05" db="EMBL/GenBank/DDBJ databases">
        <authorList>
            <consortium name="The Broad Institute Genomics Platform"/>
            <consortium name="The Broad Institute Genomic Center for Infectious Diseases"/>
            <person name="Earl A."/>
            <person name="Manson A."/>
            <person name="Schwartman J."/>
            <person name="Gilmore M."/>
            <person name="Abouelleil A."/>
            <person name="Cao P."/>
            <person name="Chapman S."/>
            <person name="Cusick C."/>
            <person name="Shea T."/>
            <person name="Young S."/>
            <person name="Neafsey D."/>
            <person name="Nusbaum C."/>
            <person name="Birren B."/>
        </authorList>
    </citation>
    <scope>NUCLEOTIDE SEQUENCE</scope>
    <source>
        <strain evidence="1">9E7_DIV0242</strain>
    </source>
</reference>
<reference evidence="1" key="2">
    <citation type="submission" date="2024-03" db="EMBL/GenBank/DDBJ databases">
        <title>The Genome Sequence of Enterococcus sp. DIV0242b.</title>
        <authorList>
            <consortium name="The Broad Institute Genomics Platform"/>
            <consortium name="The Broad Institute Microbial Omics Core"/>
            <consortium name="The Broad Institute Genomic Center for Infectious Diseases"/>
            <person name="Earl A."/>
            <person name="Manson A."/>
            <person name="Gilmore M."/>
            <person name="Schwartman J."/>
            <person name="Shea T."/>
            <person name="Abouelleil A."/>
            <person name="Cao P."/>
            <person name="Chapman S."/>
            <person name="Cusick C."/>
            <person name="Young S."/>
            <person name="Neafsey D."/>
            <person name="Nusbaum C."/>
            <person name="Birren B."/>
        </authorList>
    </citation>
    <scope>NUCLEOTIDE SEQUENCE</scope>
    <source>
        <strain evidence="1">9E7_DIV0242</strain>
    </source>
</reference>
<evidence type="ECO:0000313" key="1">
    <source>
        <dbReference type="EMBL" id="WYJ92508.1"/>
    </source>
</evidence>
<name>A0AAQ3W1M4_9ENTE</name>